<evidence type="ECO:0000313" key="1">
    <source>
        <dbReference type="EMBL" id="MBK4725698.1"/>
    </source>
</evidence>
<sequence>MSTDLSIIKNKIFTFLGAALFLGMMMGLLFADVVWMNNAVHETSLTEIAQEIMLAVIACLFFHRAWRSPAQRPVMVLVAGFFSCMLIRELDFLFDAIRHGCWLWFALAMTLACVAVALRSPHGIIPGLAAFVTHPAWGLMSAGMLTILVFSRLFGMHELWEHLMLDGYNRTVKNMAEEGSELLGYSLCLFATFSYLCHEKRRV</sequence>
<dbReference type="EMBL" id="JAEOXF010000005">
    <property type="protein sequence ID" value="MBK4725698.1"/>
    <property type="molecule type" value="Genomic_DNA"/>
</dbReference>
<reference evidence="1" key="1">
    <citation type="submission" date="2021-01" db="EMBL/GenBank/DDBJ databases">
        <title>Draft genome of Pantoea agglomerans Eh 335.</title>
        <authorList>
            <person name="Emsley S.A."/>
            <person name="Oline D.K."/>
            <person name="Saw J.H."/>
            <person name="Ushijima B."/>
            <person name="Videau P."/>
            <person name="Koyack M.J."/>
        </authorList>
    </citation>
    <scope>NUCLEOTIDE SEQUENCE</scope>
    <source>
        <strain evidence="1">Eh 335</strain>
    </source>
</reference>
<name>A0ACC5RMV1_ENTAG</name>
<accession>A0ACC5RMV1</accession>
<dbReference type="Proteomes" id="UP000633731">
    <property type="component" value="Unassembled WGS sequence"/>
</dbReference>
<organism evidence="1 2">
    <name type="scientific">Enterobacter agglomerans</name>
    <name type="common">Erwinia herbicola</name>
    <name type="synonym">Pantoea agglomerans</name>
    <dbReference type="NCBI Taxonomy" id="549"/>
    <lineage>
        <taxon>Bacteria</taxon>
        <taxon>Pseudomonadati</taxon>
        <taxon>Pseudomonadota</taxon>
        <taxon>Gammaproteobacteria</taxon>
        <taxon>Enterobacterales</taxon>
        <taxon>Erwiniaceae</taxon>
        <taxon>Pantoea</taxon>
        <taxon>Pantoea agglomerans group</taxon>
    </lineage>
</organism>
<proteinExistence type="predicted"/>
<gene>
    <name evidence="1" type="ORF">JJL49_10705</name>
</gene>
<protein>
    <submittedName>
        <fullName evidence="1">Uncharacterized protein</fullName>
    </submittedName>
</protein>
<comment type="caution">
    <text evidence="1">The sequence shown here is derived from an EMBL/GenBank/DDBJ whole genome shotgun (WGS) entry which is preliminary data.</text>
</comment>
<evidence type="ECO:0000313" key="2">
    <source>
        <dbReference type="Proteomes" id="UP000633731"/>
    </source>
</evidence>
<keyword evidence="2" id="KW-1185">Reference proteome</keyword>